<reference evidence="3 4" key="1">
    <citation type="submission" date="2019-02" db="EMBL/GenBank/DDBJ databases">
        <title>Deep-cultivation of Planctomycetes and their phenomic and genomic characterization uncovers novel biology.</title>
        <authorList>
            <person name="Wiegand S."/>
            <person name="Jogler M."/>
            <person name="Boedeker C."/>
            <person name="Pinto D."/>
            <person name="Vollmers J."/>
            <person name="Rivas-Marin E."/>
            <person name="Kohn T."/>
            <person name="Peeters S.H."/>
            <person name="Heuer A."/>
            <person name="Rast P."/>
            <person name="Oberbeckmann S."/>
            <person name="Bunk B."/>
            <person name="Jeske O."/>
            <person name="Meyerdierks A."/>
            <person name="Storesund J.E."/>
            <person name="Kallscheuer N."/>
            <person name="Luecker S."/>
            <person name="Lage O.M."/>
            <person name="Pohl T."/>
            <person name="Merkel B.J."/>
            <person name="Hornburger P."/>
            <person name="Mueller R.-W."/>
            <person name="Bruemmer F."/>
            <person name="Labrenz M."/>
            <person name="Spormann A.M."/>
            <person name="Op den Camp H."/>
            <person name="Overmann J."/>
            <person name="Amann R."/>
            <person name="Jetten M.S.M."/>
            <person name="Mascher T."/>
            <person name="Medema M.H."/>
            <person name="Devos D.P."/>
            <person name="Kaster A.-K."/>
            <person name="Ovreas L."/>
            <person name="Rohde M."/>
            <person name="Galperin M.Y."/>
            <person name="Jogler C."/>
        </authorList>
    </citation>
    <scope>NUCLEOTIDE SEQUENCE [LARGE SCALE GENOMIC DNA]</scope>
    <source>
        <strain evidence="3 4">I41</strain>
    </source>
</reference>
<dbReference type="Proteomes" id="UP000317909">
    <property type="component" value="Chromosome"/>
</dbReference>
<organism evidence="3 4">
    <name type="scientific">Lacipirellula limnantheis</name>
    <dbReference type="NCBI Taxonomy" id="2528024"/>
    <lineage>
        <taxon>Bacteria</taxon>
        <taxon>Pseudomonadati</taxon>
        <taxon>Planctomycetota</taxon>
        <taxon>Planctomycetia</taxon>
        <taxon>Pirellulales</taxon>
        <taxon>Lacipirellulaceae</taxon>
        <taxon>Lacipirellula</taxon>
    </lineage>
</organism>
<proteinExistence type="predicted"/>
<dbReference type="AlphaFoldDB" id="A0A517U221"/>
<evidence type="ECO:0000256" key="1">
    <source>
        <dbReference type="SAM" id="MobiDB-lite"/>
    </source>
</evidence>
<keyword evidence="4" id="KW-1185">Reference proteome</keyword>
<evidence type="ECO:0000313" key="3">
    <source>
        <dbReference type="EMBL" id="QDT74676.1"/>
    </source>
</evidence>
<gene>
    <name evidence="3" type="ORF">I41_38740</name>
</gene>
<name>A0A517U221_9BACT</name>
<sequence precursor="true">MDMRCRLWAAAVTAGVIGANAANGQQQYIDKDGIRYEVVQQQVPTQVLVTETREQQQTTYRQQITTENVQHQQVYHVPVTQYQVVSQLHNRWNPFGEPYWTHHYEPVTTWQQQVGTVQIPVSRVTVVPETRTVQQSVPTWKTVNNTVITHRAIGPTPTGPGANTMMAAAPSPTSAASTATLQPIQSPAPTRVASANQLGGTQLQSDPPRYGAANANAGWQPPAAAPLPAQTATQPSSTPPPSSRY</sequence>
<evidence type="ECO:0000313" key="4">
    <source>
        <dbReference type="Proteomes" id="UP000317909"/>
    </source>
</evidence>
<evidence type="ECO:0000256" key="2">
    <source>
        <dbReference type="SAM" id="SignalP"/>
    </source>
</evidence>
<dbReference type="EMBL" id="CP036339">
    <property type="protein sequence ID" value="QDT74676.1"/>
    <property type="molecule type" value="Genomic_DNA"/>
</dbReference>
<feature type="region of interest" description="Disordered" evidence="1">
    <location>
        <begin position="156"/>
        <end position="245"/>
    </location>
</feature>
<feature type="compositionally biased region" description="Low complexity" evidence="1">
    <location>
        <begin position="167"/>
        <end position="180"/>
    </location>
</feature>
<feature type="compositionally biased region" description="Polar residues" evidence="1">
    <location>
        <begin position="181"/>
        <end position="205"/>
    </location>
</feature>
<feature type="chain" id="PRO_5021824560" evidence="2">
    <location>
        <begin position="22"/>
        <end position="245"/>
    </location>
</feature>
<protein>
    <submittedName>
        <fullName evidence="3">Uncharacterized protein</fullName>
    </submittedName>
</protein>
<feature type="compositionally biased region" description="Low complexity" evidence="1">
    <location>
        <begin position="220"/>
        <end position="236"/>
    </location>
</feature>
<dbReference type="KEGG" id="llh:I41_38740"/>
<feature type="signal peptide" evidence="2">
    <location>
        <begin position="1"/>
        <end position="21"/>
    </location>
</feature>
<accession>A0A517U221</accession>
<keyword evidence="2" id="KW-0732">Signal</keyword>